<dbReference type="AlphaFoldDB" id="A0A174SQ38"/>
<dbReference type="PIRSF" id="PIRSF002599">
    <property type="entry name" value="Cold_shock_A"/>
    <property type="match status" value="1"/>
</dbReference>
<dbReference type="Pfam" id="PF06961">
    <property type="entry name" value="DUF1294"/>
    <property type="match status" value="1"/>
</dbReference>
<dbReference type="Proteomes" id="UP000095563">
    <property type="component" value="Unassembled WGS sequence"/>
</dbReference>
<organism evidence="2 3">
    <name type="scientific">Clostridium baratii</name>
    <dbReference type="NCBI Taxonomy" id="1561"/>
    <lineage>
        <taxon>Bacteria</taxon>
        <taxon>Bacillati</taxon>
        <taxon>Bacillota</taxon>
        <taxon>Clostridia</taxon>
        <taxon>Eubacteriales</taxon>
        <taxon>Clostridiaceae</taxon>
        <taxon>Clostridium</taxon>
    </lineage>
</organism>
<accession>A0A174SQ38</accession>
<dbReference type="EMBL" id="CZBO01000002">
    <property type="protein sequence ID" value="CUP99904.1"/>
    <property type="molecule type" value="Genomic_DNA"/>
</dbReference>
<keyword evidence="1" id="KW-0472">Membrane</keyword>
<keyword evidence="1" id="KW-1133">Transmembrane helix</keyword>
<evidence type="ECO:0000313" key="3">
    <source>
        <dbReference type="Proteomes" id="UP000095563"/>
    </source>
</evidence>
<dbReference type="InterPro" id="IPR012156">
    <property type="entry name" value="Cold_shock_CspA"/>
</dbReference>
<reference evidence="2 3" key="1">
    <citation type="submission" date="2015-09" db="EMBL/GenBank/DDBJ databases">
        <authorList>
            <consortium name="Pathogen Informatics"/>
        </authorList>
    </citation>
    <scope>NUCLEOTIDE SEQUENCE [LARGE SCALE GENOMIC DNA]</scope>
    <source>
        <strain evidence="2 3">2789STDY5834956</strain>
    </source>
</reference>
<sequence>MNNIFIIYLFLINILGLLLMFIDKQKAKKHKWRISENALIFVSVLGGSIGSIIGMQLFRHKTKHIKFRLGLPVILIIQIILLCIF</sequence>
<dbReference type="GO" id="GO:0003676">
    <property type="term" value="F:nucleic acid binding"/>
    <property type="evidence" value="ECO:0007669"/>
    <property type="project" value="InterPro"/>
</dbReference>
<dbReference type="InterPro" id="IPR010718">
    <property type="entry name" value="DUF1294"/>
</dbReference>
<feature type="transmembrane region" description="Helical" evidence="1">
    <location>
        <begin position="6"/>
        <end position="22"/>
    </location>
</feature>
<dbReference type="RefSeq" id="WP_082201714.1">
    <property type="nucleotide sequence ID" value="NZ_CZBO01000002.1"/>
</dbReference>
<keyword evidence="1" id="KW-0812">Transmembrane</keyword>
<gene>
    <name evidence="2" type="ORF">ERS852568_01495</name>
</gene>
<evidence type="ECO:0000313" key="2">
    <source>
        <dbReference type="EMBL" id="CUP99904.1"/>
    </source>
</evidence>
<feature type="transmembrane region" description="Helical" evidence="1">
    <location>
        <begin position="34"/>
        <end position="53"/>
    </location>
</feature>
<proteinExistence type="predicted"/>
<protein>
    <submittedName>
        <fullName evidence="2">Phosphoesterase</fullName>
    </submittedName>
</protein>
<evidence type="ECO:0000256" key="1">
    <source>
        <dbReference type="SAM" id="Phobius"/>
    </source>
</evidence>
<feature type="transmembrane region" description="Helical" evidence="1">
    <location>
        <begin position="65"/>
        <end position="84"/>
    </location>
</feature>
<name>A0A174SQ38_9CLOT</name>